<evidence type="ECO:0000256" key="3">
    <source>
        <dbReference type="SAM" id="MobiDB-lite"/>
    </source>
</evidence>
<dbReference type="Proteomes" id="UP001499987">
    <property type="component" value="Unassembled WGS sequence"/>
</dbReference>
<organism evidence="5 6">
    <name type="scientific">Kitasatospora arboriphila</name>
    <dbReference type="NCBI Taxonomy" id="258052"/>
    <lineage>
        <taxon>Bacteria</taxon>
        <taxon>Bacillati</taxon>
        <taxon>Actinomycetota</taxon>
        <taxon>Actinomycetes</taxon>
        <taxon>Kitasatosporales</taxon>
        <taxon>Streptomycetaceae</taxon>
        <taxon>Kitasatospora</taxon>
    </lineage>
</organism>
<feature type="region of interest" description="Disordered" evidence="3">
    <location>
        <begin position="21"/>
        <end position="46"/>
    </location>
</feature>
<feature type="compositionally biased region" description="Low complexity" evidence="3">
    <location>
        <begin position="23"/>
        <end position="36"/>
    </location>
</feature>
<dbReference type="InterPro" id="IPR050766">
    <property type="entry name" value="Bact_Lucif_Oxidored"/>
</dbReference>
<dbReference type="PANTHER" id="PTHR30137:SF8">
    <property type="entry name" value="BLR5498 PROTEIN"/>
    <property type="match status" value="1"/>
</dbReference>
<evidence type="ECO:0000256" key="2">
    <source>
        <dbReference type="ARBA" id="ARBA00023033"/>
    </source>
</evidence>
<reference evidence="5 6" key="1">
    <citation type="journal article" date="2019" name="Int. J. Syst. Evol. Microbiol.">
        <title>The Global Catalogue of Microorganisms (GCM) 10K type strain sequencing project: providing services to taxonomists for standard genome sequencing and annotation.</title>
        <authorList>
            <consortium name="The Broad Institute Genomics Platform"/>
            <consortium name="The Broad Institute Genome Sequencing Center for Infectious Disease"/>
            <person name="Wu L."/>
            <person name="Ma J."/>
        </authorList>
    </citation>
    <scope>NUCLEOTIDE SEQUENCE [LARGE SCALE GENOMIC DNA]</scope>
    <source>
        <strain evidence="5 6">JCM 13002</strain>
    </source>
</reference>
<sequence>MSDGTFLDADRLAGLKARLKSGPAAPAPTAAPVGAPAPAPQEARRSSDLPDLGVIFFSGLTGGSDPYDLLLDVSRYVDRAGFTAIWTPERHFTEVGGAYPNPAVLGAALAMITEKVRIRAGSVNLPLHDVLRAAEEWALVDNLSGGRVDLALAPGWHARDFVLNPQGYENRSHLLNQAREQLQDLWRGTAVQRKDPLGDTHEIVTFPRPVQPELPVWLTSSKSEDAWRFAGENGLNVLSALINFGPPELEKRIAIYRDARQRVGLDPARGVVSLMLHTYVGADAASAVDRVRPAMTEYLSSFVTQHATAGQADSKDKADTLHNLGDDRDAFVEMVFQRYVSSSSLIGDVAGARATLEGFRALGVDEIACLVDFGLPKDEVLQSLARLATLVQQEN</sequence>
<keyword evidence="2" id="KW-0503">Monooxygenase</keyword>
<protein>
    <submittedName>
        <fullName evidence="5">LLM class flavin-dependent oxidoreductase</fullName>
    </submittedName>
</protein>
<dbReference type="NCBIfam" id="TIGR04020">
    <property type="entry name" value="seco_metab_LLM"/>
    <property type="match status" value="1"/>
</dbReference>
<dbReference type="SUPFAM" id="SSF51679">
    <property type="entry name" value="Bacterial luciferase-like"/>
    <property type="match status" value="1"/>
</dbReference>
<accession>A0ABN1TUM2</accession>
<dbReference type="InterPro" id="IPR011251">
    <property type="entry name" value="Luciferase-like_dom"/>
</dbReference>
<keyword evidence="6" id="KW-1185">Reference proteome</keyword>
<keyword evidence="1" id="KW-0560">Oxidoreductase</keyword>
<evidence type="ECO:0000259" key="4">
    <source>
        <dbReference type="Pfam" id="PF00296"/>
    </source>
</evidence>
<dbReference type="Pfam" id="PF00296">
    <property type="entry name" value="Bac_luciferase"/>
    <property type="match status" value="1"/>
</dbReference>
<name>A0ABN1TUM2_9ACTN</name>
<dbReference type="Gene3D" id="3.20.20.30">
    <property type="entry name" value="Luciferase-like domain"/>
    <property type="match status" value="1"/>
</dbReference>
<evidence type="ECO:0000256" key="1">
    <source>
        <dbReference type="ARBA" id="ARBA00023002"/>
    </source>
</evidence>
<proteinExistence type="predicted"/>
<dbReference type="InterPro" id="IPR036661">
    <property type="entry name" value="Luciferase-like_sf"/>
</dbReference>
<dbReference type="EMBL" id="BAAALD010000059">
    <property type="protein sequence ID" value="GAA1103277.1"/>
    <property type="molecule type" value="Genomic_DNA"/>
</dbReference>
<feature type="domain" description="Luciferase-like" evidence="4">
    <location>
        <begin position="61"/>
        <end position="366"/>
    </location>
</feature>
<evidence type="ECO:0000313" key="5">
    <source>
        <dbReference type="EMBL" id="GAA1103277.1"/>
    </source>
</evidence>
<evidence type="ECO:0000313" key="6">
    <source>
        <dbReference type="Proteomes" id="UP001499987"/>
    </source>
</evidence>
<dbReference type="InterPro" id="IPR024011">
    <property type="entry name" value="Biosynth_lucif-like_mOase_dom"/>
</dbReference>
<gene>
    <name evidence="5" type="ORF">GCM10009663_52180</name>
</gene>
<dbReference type="RefSeq" id="WP_344626121.1">
    <property type="nucleotide sequence ID" value="NZ_BAAALD010000059.1"/>
</dbReference>
<dbReference type="PANTHER" id="PTHR30137">
    <property type="entry name" value="LUCIFERASE-LIKE MONOOXYGENASE"/>
    <property type="match status" value="1"/>
</dbReference>
<comment type="caution">
    <text evidence="5">The sequence shown here is derived from an EMBL/GenBank/DDBJ whole genome shotgun (WGS) entry which is preliminary data.</text>
</comment>